<comment type="similarity">
    <text evidence="1">Belongs to the TFIIB family.</text>
</comment>
<evidence type="ECO:0000259" key="8">
    <source>
        <dbReference type="PROSITE" id="PS51134"/>
    </source>
</evidence>
<accession>A0A9Q0LB49</accession>
<keyword evidence="3" id="KW-0805">Transcription regulation</keyword>
<keyword evidence="2" id="KW-0677">Repeat</keyword>
<dbReference type="Proteomes" id="UP001149090">
    <property type="component" value="Unassembled WGS sequence"/>
</dbReference>
<evidence type="ECO:0000256" key="3">
    <source>
        <dbReference type="ARBA" id="ARBA00023015"/>
    </source>
</evidence>
<evidence type="ECO:0000313" key="9">
    <source>
        <dbReference type="EMBL" id="KAJ5068333.1"/>
    </source>
</evidence>
<dbReference type="OMA" id="DHDQRMK"/>
<dbReference type="PANTHER" id="PTHR11618:SF13">
    <property type="entry name" value="TRANSCRIPTION INITIATION FACTOR IIB"/>
    <property type="match status" value="1"/>
</dbReference>
<dbReference type="GO" id="GO:0006367">
    <property type="term" value="P:transcription initiation at RNA polymerase II promoter"/>
    <property type="evidence" value="ECO:0007669"/>
    <property type="project" value="TreeGrafter"/>
</dbReference>
<sequence>MDPQKPINEHQYCKQCYSDDIIEDYKTGDWVCRSCGLVLDKVFEEGEESRKFLTDHGTKDRSRVGGPESKFEDDGGLKTAVMITSPTSDNKIAKQHKRFTTTSDKLVGDVLSEIDRIIHRMNLSQSILSHAKELFHNARRMKTIKKKGFQAIAAACVYYALRLDNYPRTFKEICAFSNANKREIQIVYKTMLKNLQKDPRYRPPPPSAEKLMARFCRNLNFNQEITKLCEFVAKQAQLKAIKGAKSPDSVAAGVILLVVRFANLPNDFKKSPDQISEATGVSDGTVRETFREIAPKRAELFPPDFKLIDNEKNLKDDK</sequence>
<organism evidence="9 10">
    <name type="scientific">Anaeramoeba ignava</name>
    <name type="common">Anaerobic marine amoeba</name>
    <dbReference type="NCBI Taxonomy" id="1746090"/>
    <lineage>
        <taxon>Eukaryota</taxon>
        <taxon>Metamonada</taxon>
        <taxon>Anaeramoebidae</taxon>
        <taxon>Anaeramoeba</taxon>
    </lineage>
</organism>
<dbReference type="GO" id="GO:0017025">
    <property type="term" value="F:TBP-class protein binding"/>
    <property type="evidence" value="ECO:0007669"/>
    <property type="project" value="InterPro"/>
</dbReference>
<dbReference type="SUPFAM" id="SSF57783">
    <property type="entry name" value="Zinc beta-ribbon"/>
    <property type="match status" value="1"/>
</dbReference>
<dbReference type="EMBL" id="JAPDFW010000116">
    <property type="protein sequence ID" value="KAJ5068333.1"/>
    <property type="molecule type" value="Genomic_DNA"/>
</dbReference>
<dbReference type="InterPro" id="IPR000812">
    <property type="entry name" value="TFIIB"/>
</dbReference>
<evidence type="ECO:0000256" key="6">
    <source>
        <dbReference type="PROSITE-ProRule" id="PRU00469"/>
    </source>
</evidence>
<dbReference type="Gene3D" id="1.10.472.10">
    <property type="entry name" value="Cyclin-like"/>
    <property type="match status" value="1"/>
</dbReference>
<protein>
    <recommendedName>
        <fullName evidence="5">General transcription factor TFIIB</fullName>
    </recommendedName>
</protein>
<dbReference type="PRINTS" id="PR00685">
    <property type="entry name" value="TIFACTORIIB"/>
</dbReference>
<proteinExistence type="inferred from homology"/>
<dbReference type="GO" id="GO:0005634">
    <property type="term" value="C:nucleus"/>
    <property type="evidence" value="ECO:0007669"/>
    <property type="project" value="TreeGrafter"/>
</dbReference>
<comment type="caution">
    <text evidence="9">The sequence shown here is derived from an EMBL/GenBank/DDBJ whole genome shotgun (WGS) entry which is preliminary data.</text>
</comment>
<evidence type="ECO:0000256" key="2">
    <source>
        <dbReference type="ARBA" id="ARBA00022737"/>
    </source>
</evidence>
<evidence type="ECO:0000256" key="5">
    <source>
        <dbReference type="ARBA" id="ARBA00031706"/>
    </source>
</evidence>
<evidence type="ECO:0000256" key="4">
    <source>
        <dbReference type="ARBA" id="ARBA00023163"/>
    </source>
</evidence>
<keyword evidence="6" id="KW-0862">Zinc</keyword>
<dbReference type="GO" id="GO:0097550">
    <property type="term" value="C:transcription preinitiation complex"/>
    <property type="evidence" value="ECO:0007669"/>
    <property type="project" value="TreeGrafter"/>
</dbReference>
<name>A0A9Q0LB49_ANAIG</name>
<gene>
    <name evidence="9" type="ORF">M0811_12316</name>
</gene>
<keyword evidence="6" id="KW-0479">Metal-binding</keyword>
<dbReference type="InterPro" id="IPR036915">
    <property type="entry name" value="Cyclin-like_sf"/>
</dbReference>
<dbReference type="SMART" id="SM00385">
    <property type="entry name" value="CYCLIN"/>
    <property type="match status" value="2"/>
</dbReference>
<evidence type="ECO:0000256" key="1">
    <source>
        <dbReference type="ARBA" id="ARBA00010857"/>
    </source>
</evidence>
<dbReference type="OrthoDB" id="25790at2759"/>
<feature type="region of interest" description="Disordered" evidence="7">
    <location>
        <begin position="50"/>
        <end position="74"/>
    </location>
</feature>
<keyword evidence="6" id="KW-0863">Zinc-finger</keyword>
<dbReference type="GO" id="GO:0008270">
    <property type="term" value="F:zinc ion binding"/>
    <property type="evidence" value="ECO:0007669"/>
    <property type="project" value="UniProtKB-KW"/>
</dbReference>
<dbReference type="AlphaFoldDB" id="A0A9Q0LB49"/>
<dbReference type="InterPro" id="IPR013137">
    <property type="entry name" value="Znf_TFIIB"/>
</dbReference>
<dbReference type="GO" id="GO:0016251">
    <property type="term" value="F:RNA polymerase II general transcription initiation factor activity"/>
    <property type="evidence" value="ECO:0007669"/>
    <property type="project" value="TreeGrafter"/>
</dbReference>
<evidence type="ECO:0000256" key="7">
    <source>
        <dbReference type="SAM" id="MobiDB-lite"/>
    </source>
</evidence>
<keyword evidence="10" id="KW-1185">Reference proteome</keyword>
<dbReference type="Pfam" id="PF00382">
    <property type="entry name" value="TFIIB"/>
    <property type="match status" value="2"/>
</dbReference>
<dbReference type="Gene3D" id="1.10.472.170">
    <property type="match status" value="1"/>
</dbReference>
<keyword evidence="4" id="KW-0804">Transcription</keyword>
<evidence type="ECO:0000313" key="10">
    <source>
        <dbReference type="Proteomes" id="UP001149090"/>
    </source>
</evidence>
<dbReference type="PROSITE" id="PS51134">
    <property type="entry name" value="ZF_TFIIB"/>
    <property type="match status" value="1"/>
</dbReference>
<dbReference type="GO" id="GO:0070897">
    <property type="term" value="P:transcription preinitiation complex assembly"/>
    <property type="evidence" value="ECO:0007669"/>
    <property type="project" value="InterPro"/>
</dbReference>
<dbReference type="InterPro" id="IPR013763">
    <property type="entry name" value="Cyclin-like_dom"/>
</dbReference>
<reference evidence="9" key="1">
    <citation type="submission" date="2022-10" db="EMBL/GenBank/DDBJ databases">
        <title>Novel sulphate-reducing endosymbionts in the free-living metamonad Anaeramoeba.</title>
        <authorList>
            <person name="Jerlstrom-Hultqvist J."/>
            <person name="Cepicka I."/>
            <person name="Gallot-Lavallee L."/>
            <person name="Salas-Leiva D."/>
            <person name="Curtis B.A."/>
            <person name="Zahonova K."/>
            <person name="Pipaliya S."/>
            <person name="Dacks J."/>
            <person name="Roger A.J."/>
        </authorList>
    </citation>
    <scope>NUCLEOTIDE SEQUENCE</scope>
    <source>
        <strain evidence="9">BMAN</strain>
    </source>
</reference>
<dbReference type="SUPFAM" id="SSF47954">
    <property type="entry name" value="Cyclin-like"/>
    <property type="match status" value="2"/>
</dbReference>
<feature type="domain" description="TFIIB-type" evidence="8">
    <location>
        <begin position="9"/>
        <end position="40"/>
    </location>
</feature>
<dbReference type="Pfam" id="PF08271">
    <property type="entry name" value="Zn_Ribbon_TF"/>
    <property type="match status" value="1"/>
</dbReference>
<dbReference type="PANTHER" id="PTHR11618">
    <property type="entry name" value="TRANSCRIPTION INITIATION FACTOR IIB-RELATED"/>
    <property type="match status" value="1"/>
</dbReference>
<dbReference type="InterPro" id="IPR013150">
    <property type="entry name" value="TFIIB_cyclin"/>
</dbReference>